<gene>
    <name evidence="3" type="ORF">G9U52_27780</name>
</gene>
<feature type="domain" description="Hemerythrin-like" evidence="2">
    <location>
        <begin position="25"/>
        <end position="168"/>
    </location>
</feature>
<comment type="caution">
    <text evidence="3">The sequence shown here is derived from an EMBL/GenBank/DDBJ whole genome shotgun (WGS) entry which is preliminary data.</text>
</comment>
<dbReference type="InterPro" id="IPR012312">
    <property type="entry name" value="Hemerythrin-like"/>
</dbReference>
<sequence length="181" mass="21130">MKRYQQPQVEAEFGVAHMTALSEALERLKQEHGELKLVLQEMEKQATQVELSNDKLGSMQSLLHLRLWTLAFREELERHSNWEEAELFPFLNAYFNSNMAPTMIPSFWTIEKDHELADEYMQSFLRAVHKLKANPEAMSLNQAAAYLVQACRILQEHFVKEEELVFPLTEQVLTDIDCLFS</sequence>
<feature type="coiled-coil region" evidence="1">
    <location>
        <begin position="18"/>
        <end position="45"/>
    </location>
</feature>
<dbReference type="Pfam" id="PF01814">
    <property type="entry name" value="Hemerythrin"/>
    <property type="match status" value="1"/>
</dbReference>
<reference evidence="3" key="1">
    <citation type="submission" date="2020-03" db="EMBL/GenBank/DDBJ databases">
        <title>Draft sequencing of Paenibacilllus sp. S3N08.</title>
        <authorList>
            <person name="Kim D.-U."/>
        </authorList>
    </citation>
    <scope>NUCLEOTIDE SEQUENCE</scope>
    <source>
        <strain evidence="3">S3N08</strain>
    </source>
</reference>
<dbReference type="RefSeq" id="WP_166153916.1">
    <property type="nucleotide sequence ID" value="NZ_JAAOIW010000012.1"/>
</dbReference>
<dbReference type="Gene3D" id="1.20.120.520">
    <property type="entry name" value="nmb1532 protein domain like"/>
    <property type="match status" value="1"/>
</dbReference>
<evidence type="ECO:0000313" key="3">
    <source>
        <dbReference type="EMBL" id="NHN33623.1"/>
    </source>
</evidence>
<accession>A0ABX0JCE4</accession>
<evidence type="ECO:0000259" key="2">
    <source>
        <dbReference type="Pfam" id="PF01814"/>
    </source>
</evidence>
<dbReference type="EMBL" id="JAAOIW010000012">
    <property type="protein sequence ID" value="NHN33623.1"/>
    <property type="molecule type" value="Genomic_DNA"/>
</dbReference>
<dbReference type="Proteomes" id="UP001165962">
    <property type="component" value="Unassembled WGS sequence"/>
</dbReference>
<name>A0ABX0JCE4_9BACL</name>
<organism evidence="3 4">
    <name type="scientific">Paenibacillus agricola</name>
    <dbReference type="NCBI Taxonomy" id="2716264"/>
    <lineage>
        <taxon>Bacteria</taxon>
        <taxon>Bacillati</taxon>
        <taxon>Bacillota</taxon>
        <taxon>Bacilli</taxon>
        <taxon>Bacillales</taxon>
        <taxon>Paenibacillaceae</taxon>
        <taxon>Paenibacillus</taxon>
    </lineage>
</organism>
<keyword evidence="4" id="KW-1185">Reference proteome</keyword>
<evidence type="ECO:0000313" key="4">
    <source>
        <dbReference type="Proteomes" id="UP001165962"/>
    </source>
</evidence>
<keyword evidence="1" id="KW-0175">Coiled coil</keyword>
<proteinExistence type="predicted"/>
<protein>
    <submittedName>
        <fullName evidence="3">Hemerythrin domain-containing protein</fullName>
    </submittedName>
</protein>
<evidence type="ECO:0000256" key="1">
    <source>
        <dbReference type="SAM" id="Coils"/>
    </source>
</evidence>